<keyword evidence="1" id="KW-0472">Membrane</keyword>
<name>A0AAE3Y4Z3_VARPD</name>
<sequence>MATWKGRLLMFALGSAIAGIGYLMWGSGDRTGFLIGLIGWACIVMSTVLPNSLFEKAVNFIGRFW</sequence>
<keyword evidence="1" id="KW-1133">Transmembrane helix</keyword>
<proteinExistence type="predicted"/>
<dbReference type="AlphaFoldDB" id="A0AAE3Y4Z3"/>
<comment type="caution">
    <text evidence="2">The sequence shown here is derived from an EMBL/GenBank/DDBJ whole genome shotgun (WGS) entry which is preliminary data.</text>
</comment>
<accession>A0AAE3Y4Z3</accession>
<dbReference type="Proteomes" id="UP001184828">
    <property type="component" value="Unassembled WGS sequence"/>
</dbReference>
<dbReference type="RefSeq" id="WP_145747114.1">
    <property type="nucleotide sequence ID" value="NZ_JAUSRU010000014.1"/>
</dbReference>
<feature type="transmembrane region" description="Helical" evidence="1">
    <location>
        <begin position="31"/>
        <end position="54"/>
    </location>
</feature>
<evidence type="ECO:0000313" key="2">
    <source>
        <dbReference type="EMBL" id="MDR6429674.1"/>
    </source>
</evidence>
<feature type="transmembrane region" description="Helical" evidence="1">
    <location>
        <begin position="7"/>
        <end position="25"/>
    </location>
</feature>
<keyword evidence="1" id="KW-0812">Transmembrane</keyword>
<organism evidence="2 3">
    <name type="scientific">Variovorax paradoxus</name>
    <dbReference type="NCBI Taxonomy" id="34073"/>
    <lineage>
        <taxon>Bacteria</taxon>
        <taxon>Pseudomonadati</taxon>
        <taxon>Pseudomonadota</taxon>
        <taxon>Betaproteobacteria</taxon>
        <taxon>Burkholderiales</taxon>
        <taxon>Comamonadaceae</taxon>
        <taxon>Variovorax</taxon>
    </lineage>
</organism>
<protein>
    <submittedName>
        <fullName evidence="2">Uncharacterized protein</fullName>
    </submittedName>
</protein>
<dbReference type="EMBL" id="JAVDQZ010000011">
    <property type="protein sequence ID" value="MDR6429674.1"/>
    <property type="molecule type" value="Genomic_DNA"/>
</dbReference>
<evidence type="ECO:0000256" key="1">
    <source>
        <dbReference type="SAM" id="Phobius"/>
    </source>
</evidence>
<gene>
    <name evidence="2" type="ORF">J2738_005848</name>
</gene>
<evidence type="ECO:0000313" key="3">
    <source>
        <dbReference type="Proteomes" id="UP001184828"/>
    </source>
</evidence>
<reference evidence="2" key="1">
    <citation type="submission" date="2023-07" db="EMBL/GenBank/DDBJ databases">
        <title>Sorghum-associated microbial communities from plants grown in Nebraska, USA.</title>
        <authorList>
            <person name="Schachtman D."/>
        </authorList>
    </citation>
    <scope>NUCLEOTIDE SEQUENCE</scope>
    <source>
        <strain evidence="2">DS2114</strain>
    </source>
</reference>